<dbReference type="InterPro" id="IPR053781">
    <property type="entry name" value="F-box_AtFBL13-like"/>
</dbReference>
<reference evidence="3 4" key="2">
    <citation type="submission" date="2024-10" db="EMBL/GenBank/DDBJ databases">
        <authorList>
            <person name="Ryan C."/>
        </authorList>
    </citation>
    <scope>NUCLEOTIDE SEQUENCE [LARGE SCALE GENOMIC DNA]</scope>
</reference>
<sequence length="554" mass="61743">MAAAVGGLSGLPDHLLCRILYFAPAKEAASTAVLSRRWRSLWLASGGVNLDSRSYDRRPHAFSHSMAAALSAAAAGGEPVRRLTLHVDATCYEIHFSKAYSTHGGPRHDMAAALLASPAARAVEELAVVIAPRPGFPADRLASRSALSFGALPSETLRALHAANVGCLAAPPPAAAFPRLAELRLRTCGVSIANLQRVVDAAPQLATLHLDRYSFGERRGHGSETTADGWKNSGGRLVCPAVTDLVLADCSWPLHEVGKVDLDVPKLEYFRYKGSVRLVMERVFLKLPAASPGVVRVDLHFDQESWRNKRTPEVFWEFLQSFNTAKVLKLKMDLTTDHVDLAKKHEQDKLTLTNRLLCKLERLEVEVPREPAGETLALFIANLLRCCPVVRDLHLKLTSKASDRAGIEAWSEFDRCIDHFRHHRKSPRFSLNADEDENYVVSDIHFLSDHSFDCLKSCLRTVILKFWMQGPNCFEVQLAKFFAKNAMVLQQISIDDGNHRLRDHMNRMIRKWVPGSSISKNSPITTAFRMSYHRKRQREDGQYLAGDSTRTCAQ</sequence>
<dbReference type="PANTHER" id="PTHR32141">
    <property type="match status" value="1"/>
</dbReference>
<keyword evidence="4" id="KW-1185">Reference proteome</keyword>
<organism evidence="3 4">
    <name type="scientific">Urochloa decumbens</name>
    <dbReference type="NCBI Taxonomy" id="240449"/>
    <lineage>
        <taxon>Eukaryota</taxon>
        <taxon>Viridiplantae</taxon>
        <taxon>Streptophyta</taxon>
        <taxon>Embryophyta</taxon>
        <taxon>Tracheophyta</taxon>
        <taxon>Spermatophyta</taxon>
        <taxon>Magnoliopsida</taxon>
        <taxon>Liliopsida</taxon>
        <taxon>Poales</taxon>
        <taxon>Poaceae</taxon>
        <taxon>PACMAD clade</taxon>
        <taxon>Panicoideae</taxon>
        <taxon>Panicodae</taxon>
        <taxon>Paniceae</taxon>
        <taxon>Melinidinae</taxon>
        <taxon>Urochloa</taxon>
    </lineage>
</organism>
<dbReference type="CDD" id="cd22160">
    <property type="entry name" value="F-box_AtFBL13-like"/>
    <property type="match status" value="1"/>
</dbReference>
<dbReference type="SUPFAM" id="SSF81383">
    <property type="entry name" value="F-box domain"/>
    <property type="match status" value="1"/>
</dbReference>
<evidence type="ECO:0008006" key="5">
    <source>
        <dbReference type="Google" id="ProtNLM"/>
    </source>
</evidence>
<evidence type="ECO:0000313" key="4">
    <source>
        <dbReference type="Proteomes" id="UP001497457"/>
    </source>
</evidence>
<dbReference type="Proteomes" id="UP001497457">
    <property type="component" value="Chromosome 21rd"/>
</dbReference>
<proteinExistence type="predicted"/>
<evidence type="ECO:0000259" key="2">
    <source>
        <dbReference type="Pfam" id="PF24758"/>
    </source>
</evidence>
<evidence type="ECO:0000313" key="3">
    <source>
        <dbReference type="EMBL" id="CAL4979133.1"/>
    </source>
</evidence>
<dbReference type="Pfam" id="PF24758">
    <property type="entry name" value="LRR_At5g56370"/>
    <property type="match status" value="1"/>
</dbReference>
<protein>
    <recommendedName>
        <fullName evidence="5">F-box domain-containing protein</fullName>
    </recommendedName>
</protein>
<dbReference type="InterPro" id="IPR055302">
    <property type="entry name" value="F-box_dom-containing"/>
</dbReference>
<dbReference type="InterPro" id="IPR001810">
    <property type="entry name" value="F-box_dom"/>
</dbReference>
<dbReference type="InterPro" id="IPR036047">
    <property type="entry name" value="F-box-like_dom_sf"/>
</dbReference>
<reference evidence="4" key="1">
    <citation type="submission" date="2024-06" db="EMBL/GenBank/DDBJ databases">
        <authorList>
            <person name="Ryan C."/>
        </authorList>
    </citation>
    <scope>NUCLEOTIDE SEQUENCE [LARGE SCALE GENOMIC DNA]</scope>
</reference>
<name>A0ABC9AI08_9POAL</name>
<dbReference type="EMBL" id="OZ075131">
    <property type="protein sequence ID" value="CAL4979133.1"/>
    <property type="molecule type" value="Genomic_DNA"/>
</dbReference>
<dbReference type="AlphaFoldDB" id="A0ABC9AI08"/>
<feature type="domain" description="F-box" evidence="1">
    <location>
        <begin position="8"/>
        <end position="42"/>
    </location>
</feature>
<dbReference type="PANTHER" id="PTHR32141:SF26">
    <property type="entry name" value="OS08G0328600 PROTEIN"/>
    <property type="match status" value="1"/>
</dbReference>
<dbReference type="Pfam" id="PF00646">
    <property type="entry name" value="F-box"/>
    <property type="match status" value="1"/>
</dbReference>
<gene>
    <name evidence="3" type="ORF">URODEC1_LOCUS55129</name>
</gene>
<dbReference type="InterPro" id="IPR055411">
    <property type="entry name" value="LRR_FXL15/At3g58940/PEG3-like"/>
</dbReference>
<accession>A0ABC9AI08</accession>
<evidence type="ECO:0000259" key="1">
    <source>
        <dbReference type="Pfam" id="PF00646"/>
    </source>
</evidence>
<feature type="domain" description="F-box/LRR-repeat protein 15/At3g58940/PEG3-like LRR" evidence="2">
    <location>
        <begin position="113"/>
        <end position="217"/>
    </location>
</feature>